<feature type="non-terminal residue" evidence="2">
    <location>
        <position position="1"/>
    </location>
</feature>
<gene>
    <name evidence="2" type="ORF">LCGC14_3048430</name>
</gene>
<comment type="caution">
    <text evidence="2">The sequence shown here is derived from an EMBL/GenBank/DDBJ whole genome shotgun (WGS) entry which is preliminary data.</text>
</comment>
<feature type="compositionally biased region" description="Basic and acidic residues" evidence="1">
    <location>
        <begin position="62"/>
        <end position="78"/>
    </location>
</feature>
<dbReference type="EMBL" id="LAZR01064176">
    <property type="protein sequence ID" value="KKK58042.1"/>
    <property type="molecule type" value="Genomic_DNA"/>
</dbReference>
<reference evidence="2" key="1">
    <citation type="journal article" date="2015" name="Nature">
        <title>Complex archaea that bridge the gap between prokaryotes and eukaryotes.</title>
        <authorList>
            <person name="Spang A."/>
            <person name="Saw J.H."/>
            <person name="Jorgensen S.L."/>
            <person name="Zaremba-Niedzwiedzka K."/>
            <person name="Martijn J."/>
            <person name="Lind A.E."/>
            <person name="van Eijk R."/>
            <person name="Schleper C."/>
            <person name="Guy L."/>
            <person name="Ettema T.J."/>
        </authorList>
    </citation>
    <scope>NUCLEOTIDE SEQUENCE</scope>
</reference>
<dbReference type="AlphaFoldDB" id="A0A0F8WMD8"/>
<name>A0A0F8WMD8_9ZZZZ</name>
<evidence type="ECO:0000313" key="2">
    <source>
        <dbReference type="EMBL" id="KKK58042.1"/>
    </source>
</evidence>
<feature type="region of interest" description="Disordered" evidence="1">
    <location>
        <begin position="41"/>
        <end position="84"/>
    </location>
</feature>
<proteinExistence type="predicted"/>
<protein>
    <submittedName>
        <fullName evidence="2">Uncharacterized protein</fullName>
    </submittedName>
</protein>
<sequence>AGKHHTREGVGVAGVSVVCAGDDTVIEVTRNTYERSKDKFALASGKPLEGEAPGKTTTQTRQFEEPKKPAQEPPEKKGLLGGKK</sequence>
<accession>A0A0F8WMD8</accession>
<evidence type="ECO:0000256" key="1">
    <source>
        <dbReference type="SAM" id="MobiDB-lite"/>
    </source>
</evidence>
<organism evidence="2">
    <name type="scientific">marine sediment metagenome</name>
    <dbReference type="NCBI Taxonomy" id="412755"/>
    <lineage>
        <taxon>unclassified sequences</taxon>
        <taxon>metagenomes</taxon>
        <taxon>ecological metagenomes</taxon>
    </lineage>
</organism>